<dbReference type="RefSeq" id="XP_002958494.1">
    <property type="nucleotide sequence ID" value="XM_002958448.1"/>
</dbReference>
<dbReference type="Proteomes" id="UP000001058">
    <property type="component" value="Unassembled WGS sequence"/>
</dbReference>
<evidence type="ECO:0000313" key="4">
    <source>
        <dbReference type="Proteomes" id="UP000001058"/>
    </source>
</evidence>
<dbReference type="InParanoid" id="D8UIL2"/>
<evidence type="ECO:0000256" key="2">
    <source>
        <dbReference type="SAM" id="SignalP"/>
    </source>
</evidence>
<accession>D8UIL2</accession>
<keyword evidence="2" id="KW-0732">Signal</keyword>
<evidence type="ECO:0000313" key="3">
    <source>
        <dbReference type="EMBL" id="EFJ40414.1"/>
    </source>
</evidence>
<sequence length="153" mass="16105">MEPTAAVLTCVALLLLLLLLLLVLAACTACACRVRTDEAFSQQDGTADLVTQVNKATSALYKEANRVATSLEGVRRLEKAQRNQTAELQRLRGEVSSLGPVVRRQLEATLVNNNQLSTELGKLGSRISGAVATDADPCGGHAAEPEGCEQGCG</sequence>
<feature type="signal peptide" evidence="2">
    <location>
        <begin position="1"/>
        <end position="25"/>
    </location>
</feature>
<keyword evidence="4" id="KW-1185">Reference proteome</keyword>
<protein>
    <submittedName>
        <fullName evidence="3">Uncharacterized protein</fullName>
    </submittedName>
</protein>
<name>D8UIL2_VOLCA</name>
<dbReference type="GeneID" id="9627970"/>
<gene>
    <name evidence="3" type="ORF">VOLCADRAFT_99766</name>
</gene>
<reference evidence="3 4" key="1">
    <citation type="journal article" date="2010" name="Science">
        <title>Genomic analysis of organismal complexity in the multicellular green alga Volvox carteri.</title>
        <authorList>
            <person name="Prochnik S.E."/>
            <person name="Umen J."/>
            <person name="Nedelcu A.M."/>
            <person name="Hallmann A."/>
            <person name="Miller S.M."/>
            <person name="Nishii I."/>
            <person name="Ferris P."/>
            <person name="Kuo A."/>
            <person name="Mitros T."/>
            <person name="Fritz-Laylin L.K."/>
            <person name="Hellsten U."/>
            <person name="Chapman J."/>
            <person name="Simakov O."/>
            <person name="Rensing S.A."/>
            <person name="Terry A."/>
            <person name="Pangilinan J."/>
            <person name="Kapitonov V."/>
            <person name="Jurka J."/>
            <person name="Salamov A."/>
            <person name="Shapiro H."/>
            <person name="Schmutz J."/>
            <person name="Grimwood J."/>
            <person name="Lindquist E."/>
            <person name="Lucas S."/>
            <person name="Grigoriev I.V."/>
            <person name="Schmitt R."/>
            <person name="Kirk D."/>
            <person name="Rokhsar D.S."/>
        </authorList>
    </citation>
    <scope>NUCLEOTIDE SEQUENCE [LARGE SCALE GENOMIC DNA]</scope>
    <source>
        <strain evidence="4">f. Nagariensis / Eve</strain>
    </source>
</reference>
<proteinExistence type="predicted"/>
<dbReference type="AlphaFoldDB" id="D8UIL2"/>
<feature type="chain" id="PRO_5003124531" evidence="2">
    <location>
        <begin position="26"/>
        <end position="153"/>
    </location>
</feature>
<dbReference type="KEGG" id="vcn:VOLCADRAFT_99766"/>
<feature type="region of interest" description="Disordered" evidence="1">
    <location>
        <begin position="134"/>
        <end position="153"/>
    </location>
</feature>
<evidence type="ECO:0000256" key="1">
    <source>
        <dbReference type="SAM" id="MobiDB-lite"/>
    </source>
</evidence>
<organism evidence="4">
    <name type="scientific">Volvox carteri f. nagariensis</name>
    <dbReference type="NCBI Taxonomy" id="3068"/>
    <lineage>
        <taxon>Eukaryota</taxon>
        <taxon>Viridiplantae</taxon>
        <taxon>Chlorophyta</taxon>
        <taxon>core chlorophytes</taxon>
        <taxon>Chlorophyceae</taxon>
        <taxon>CS clade</taxon>
        <taxon>Chlamydomonadales</taxon>
        <taxon>Volvocaceae</taxon>
        <taxon>Volvox</taxon>
    </lineage>
</organism>
<dbReference type="EMBL" id="GL378416">
    <property type="protein sequence ID" value="EFJ40414.1"/>
    <property type="molecule type" value="Genomic_DNA"/>
</dbReference>